<comment type="caution">
    <text evidence="13">The sequence shown here is derived from an EMBL/GenBank/DDBJ whole genome shotgun (WGS) entry which is preliminary data.</text>
</comment>
<sequence>MPSLQKVKDLIQQIRACKTAALERDLVNKECAKIRDTLSLEHNDIRHINVAKLLYIFMLGYPAHFGQMECLKLISSNSFTDKKIGYLGSSLLLDERQDVHLLLTNSIKKEFNHSSQYVVGLALSTLGCILSAEMGRDLSTEVEKLFSHKHSYVRKKAALCAVRIVSKDGDLAENFKSSVKKLLSDRNHGVVLGGVALGTVICQKRPEFLEDLRHNVSHLVKLMRTLLQTTHAPDHDVQGVTDPFLQVNILTFLRTLGKGDETSTESMNDILAQVATNTDSGRNVGNAVLYETVKTIMEIQAEKGLRVLAINILGRFLLNSDKNIRYVALNTLLKSVHTADGPAIQRHRTTVLDCLKDPDISIRRRAVELCFALITKDNIETLLTEILALLETAPEELQMYVISNIFIPIERYAPSQEWHVNTVLDLIRTAGGFIRDDQVSSIIALFASQTEYHPVISAKLYKAVREDASLQPVVQVSVWCLGEFGETLTTQEPKIEETEIISTLNELMHSTLLNSMSKVFTFNSLMKLSVRLKQQSNIDLIKCILANYTNNMDAELQQRAVEYSTLFKQYDYLRANLLEEIPLKVTENEDGTGEETSLDVKNPKNVAPAKKPQEMDTLLGILGPSDPVPQPTAMNGVDTNNILLDILGTGPVLPTTQETPVNGNDLDSLLGMTTLVADTSTHIPSITAYEKNDICITFSFEKNPSNPGSFKIKMQAKNTTAFVEITEFLFQAAVPKGFEIKMDQPDSNIIPAQAQIEQLMTIMNPSKAPVKMLIRFSYVMNGTKTEDQAQVSNFPEELTN</sequence>
<feature type="region of interest" description="Disordered" evidence="11">
    <location>
        <begin position="588"/>
        <end position="610"/>
    </location>
</feature>
<feature type="compositionally biased region" description="Acidic residues" evidence="11">
    <location>
        <begin position="588"/>
        <end position="597"/>
    </location>
</feature>
<evidence type="ECO:0000256" key="10">
    <source>
        <dbReference type="PIRNR" id="PIRNR037094"/>
    </source>
</evidence>
<dbReference type="Proteomes" id="UP001165289">
    <property type="component" value="Unassembled WGS sequence"/>
</dbReference>
<keyword evidence="6 10" id="KW-0333">Golgi apparatus</keyword>
<dbReference type="InterPro" id="IPR008152">
    <property type="entry name" value="Clathrin_a/b/g-adaptin_app_Ig"/>
</dbReference>
<dbReference type="InterPro" id="IPR002553">
    <property type="entry name" value="Clathrin/coatomer_adapt-like_N"/>
</dbReference>
<dbReference type="Gene3D" id="2.60.40.1230">
    <property type="match status" value="1"/>
</dbReference>
<keyword evidence="4 10" id="KW-0813">Transport</keyword>
<dbReference type="PROSITE" id="PS50180">
    <property type="entry name" value="GAE"/>
    <property type="match status" value="1"/>
</dbReference>
<evidence type="ECO:0000256" key="5">
    <source>
        <dbReference type="ARBA" id="ARBA00022927"/>
    </source>
</evidence>
<comment type="subcellular location">
    <subcellularLocation>
        <location evidence="1">Cytoplasmic vesicle membrane</location>
    </subcellularLocation>
    <subcellularLocation>
        <location evidence="9">Endomembrane system</location>
        <topology evidence="9">Peripheral membrane protein</topology>
        <orientation evidence="9">Cytoplasmic side</orientation>
    </subcellularLocation>
    <subcellularLocation>
        <location evidence="2">Golgi apparatus</location>
    </subcellularLocation>
</comment>
<evidence type="ECO:0000256" key="3">
    <source>
        <dbReference type="ARBA" id="ARBA00006613"/>
    </source>
</evidence>
<dbReference type="PANTHER" id="PTHR22780">
    <property type="entry name" value="ADAPTIN, ALPHA/GAMMA/EPSILON"/>
    <property type="match status" value="1"/>
</dbReference>
<dbReference type="GO" id="GO:0030121">
    <property type="term" value="C:AP-1 adaptor complex"/>
    <property type="evidence" value="ECO:0007669"/>
    <property type="project" value="InterPro"/>
</dbReference>
<dbReference type="AlphaFoldDB" id="A0AAV7JXD4"/>
<dbReference type="EMBL" id="JAKMXF010000266">
    <property type="protein sequence ID" value="KAI6653527.1"/>
    <property type="molecule type" value="Genomic_DNA"/>
</dbReference>
<dbReference type="FunFam" id="1.25.10.10:FF:000030">
    <property type="entry name" value="AP-1 complex subunit gamma"/>
    <property type="match status" value="1"/>
</dbReference>
<evidence type="ECO:0000313" key="14">
    <source>
        <dbReference type="Proteomes" id="UP001165289"/>
    </source>
</evidence>
<organism evidence="13 14">
    <name type="scientific">Oopsacas minuta</name>
    <dbReference type="NCBI Taxonomy" id="111878"/>
    <lineage>
        <taxon>Eukaryota</taxon>
        <taxon>Metazoa</taxon>
        <taxon>Porifera</taxon>
        <taxon>Hexactinellida</taxon>
        <taxon>Hexasterophora</taxon>
        <taxon>Lyssacinosida</taxon>
        <taxon>Leucopsacidae</taxon>
        <taxon>Oopsacas</taxon>
    </lineage>
</organism>
<evidence type="ECO:0000256" key="11">
    <source>
        <dbReference type="SAM" id="MobiDB-lite"/>
    </source>
</evidence>
<dbReference type="InterPro" id="IPR016024">
    <property type="entry name" value="ARM-type_fold"/>
</dbReference>
<evidence type="ECO:0000256" key="8">
    <source>
        <dbReference type="ARBA" id="ARBA00023329"/>
    </source>
</evidence>
<evidence type="ECO:0000259" key="12">
    <source>
        <dbReference type="PROSITE" id="PS50180"/>
    </source>
</evidence>
<evidence type="ECO:0000256" key="1">
    <source>
        <dbReference type="ARBA" id="ARBA00004156"/>
    </source>
</evidence>
<evidence type="ECO:0000313" key="13">
    <source>
        <dbReference type="EMBL" id="KAI6653527.1"/>
    </source>
</evidence>
<dbReference type="SMART" id="SM00809">
    <property type="entry name" value="Alpha_adaptinC2"/>
    <property type="match status" value="1"/>
</dbReference>
<keyword evidence="14" id="KW-1185">Reference proteome</keyword>
<dbReference type="Pfam" id="PF01602">
    <property type="entry name" value="Adaptin_N"/>
    <property type="match status" value="1"/>
</dbReference>
<dbReference type="InterPro" id="IPR050840">
    <property type="entry name" value="Adaptor_Complx_Large_Subunit"/>
</dbReference>
<keyword evidence="8 10" id="KW-0968">Cytoplasmic vesicle</keyword>
<dbReference type="SUPFAM" id="SSF48371">
    <property type="entry name" value="ARM repeat"/>
    <property type="match status" value="1"/>
</dbReference>
<evidence type="ECO:0000256" key="4">
    <source>
        <dbReference type="ARBA" id="ARBA00022448"/>
    </source>
</evidence>
<reference evidence="13 14" key="1">
    <citation type="journal article" date="2023" name="BMC Biol.">
        <title>The compact genome of the sponge Oopsacas minuta (Hexactinellida) is lacking key metazoan core genes.</title>
        <authorList>
            <person name="Santini S."/>
            <person name="Schenkelaars Q."/>
            <person name="Jourda C."/>
            <person name="Duchesne M."/>
            <person name="Belahbib H."/>
            <person name="Rocher C."/>
            <person name="Selva M."/>
            <person name="Riesgo A."/>
            <person name="Vervoort M."/>
            <person name="Leys S.P."/>
            <person name="Kodjabachian L."/>
            <person name="Le Bivic A."/>
            <person name="Borchiellini C."/>
            <person name="Claverie J.M."/>
            <person name="Renard E."/>
        </authorList>
    </citation>
    <scope>NUCLEOTIDE SEQUENCE [LARGE SCALE GENOMIC DNA]</scope>
    <source>
        <strain evidence="13">SPO-2</strain>
    </source>
</reference>
<dbReference type="Gene3D" id="1.25.10.10">
    <property type="entry name" value="Leucine-rich Repeat Variant"/>
    <property type="match status" value="1"/>
</dbReference>
<dbReference type="GO" id="GO:0016192">
    <property type="term" value="P:vesicle-mediated transport"/>
    <property type="evidence" value="ECO:0007669"/>
    <property type="project" value="InterPro"/>
</dbReference>
<keyword evidence="5 10" id="KW-0653">Protein transport</keyword>
<evidence type="ECO:0000256" key="6">
    <source>
        <dbReference type="ARBA" id="ARBA00023034"/>
    </source>
</evidence>
<dbReference type="Pfam" id="PF02883">
    <property type="entry name" value="Alpha_adaptinC2"/>
    <property type="match status" value="1"/>
</dbReference>
<evidence type="ECO:0000256" key="7">
    <source>
        <dbReference type="ARBA" id="ARBA00023136"/>
    </source>
</evidence>
<gene>
    <name evidence="13" type="ORF">LOD99_3422</name>
</gene>
<dbReference type="PIRSF" id="PIRSF037094">
    <property type="entry name" value="AP1_complex_gamma"/>
    <property type="match status" value="1"/>
</dbReference>
<dbReference type="InterPro" id="IPR011989">
    <property type="entry name" value="ARM-like"/>
</dbReference>
<accession>A0AAV7JXD4</accession>
<dbReference type="SUPFAM" id="SSF49348">
    <property type="entry name" value="Clathrin adaptor appendage domain"/>
    <property type="match status" value="1"/>
</dbReference>
<comment type="similarity">
    <text evidence="3 10">Belongs to the adaptor complexes large subunit family.</text>
</comment>
<evidence type="ECO:0000256" key="2">
    <source>
        <dbReference type="ARBA" id="ARBA00004555"/>
    </source>
</evidence>
<keyword evidence="7 10" id="KW-0472">Membrane</keyword>
<feature type="domain" description="GAE" evidence="12">
    <location>
        <begin position="681"/>
        <end position="795"/>
    </location>
</feature>
<proteinExistence type="inferred from homology"/>
<dbReference type="InterPro" id="IPR013041">
    <property type="entry name" value="Clathrin_app_Ig-like_sf"/>
</dbReference>
<name>A0AAV7JXD4_9METZ</name>
<dbReference type="InterPro" id="IPR017107">
    <property type="entry name" value="AP1_complex_gsu"/>
</dbReference>
<dbReference type="GO" id="GO:0006886">
    <property type="term" value="P:intracellular protein transport"/>
    <property type="evidence" value="ECO:0007669"/>
    <property type="project" value="UniProtKB-UniRule"/>
</dbReference>
<dbReference type="InterPro" id="IPR008153">
    <property type="entry name" value="GAE_dom"/>
</dbReference>
<protein>
    <recommendedName>
        <fullName evidence="10">AP-1 complex subunit gamma</fullName>
    </recommendedName>
</protein>
<evidence type="ECO:0000256" key="9">
    <source>
        <dbReference type="ARBA" id="ARBA00029433"/>
    </source>
</evidence>